<sequence length="398" mass="44852">MVSLSVLPPPAPTDKSFKITNRANELFVRHLYNDAISEYTKVLQLSKEDDEFIALIYCNRSASYLRLNQYEQAQKDASRAMELAPVWSKVNNTNKYAQVLMKLWKFDQAIELIKTAIHKEDETHVTEMTGFLQRALIEKDNEMMGVRIIQLVCGKDIAIQKSVLNPIQNKLFEFASHMKNIIHVIVDIESKQCILVDACWDIENILRLVEEQGYTVVATIITHYHFDHVGGSPPSPYDTLPIKISGLASLLKKIPHIKAYIHPLDIPYIQQANPNIQVNRLVPTCTPDITQHLNIGKIQIEFIHTPGHTPGSQSLMVNQCRLIAGDTLLCGGHCGRTDLPGGHRKSMEHTLRHILGGLDDRIIVYPGHDYGISWSTIGMERENGCLGEELVGFGMKSQ</sequence>
<name>A0ABP9XPY1_9FUNG</name>
<evidence type="ECO:0000256" key="3">
    <source>
        <dbReference type="ARBA" id="ARBA00022801"/>
    </source>
</evidence>
<dbReference type="InterPro" id="IPR036866">
    <property type="entry name" value="RibonucZ/Hydroxyglut_hydro"/>
</dbReference>
<protein>
    <recommendedName>
        <fullName evidence="6">Metallo-beta-lactamase domain-containing protein</fullName>
    </recommendedName>
</protein>
<dbReference type="SUPFAM" id="SSF56281">
    <property type="entry name" value="Metallo-hydrolase/oxidoreductase"/>
    <property type="match status" value="1"/>
</dbReference>
<keyword evidence="3" id="KW-0378">Hydrolase</keyword>
<evidence type="ECO:0000313" key="8">
    <source>
        <dbReference type="Proteomes" id="UP001476247"/>
    </source>
</evidence>
<dbReference type="SMART" id="SM00028">
    <property type="entry name" value="TPR"/>
    <property type="match status" value="2"/>
</dbReference>
<reference evidence="7 8" key="1">
    <citation type="submission" date="2024-04" db="EMBL/GenBank/DDBJ databases">
        <title>genome sequences of Mucor flavus KT1a and Helicostylum pulchrum KT1b strains isolation_sourced from the surface of a dry-aged beef.</title>
        <authorList>
            <person name="Toyotome T."/>
            <person name="Hosono M."/>
            <person name="Torimaru M."/>
            <person name="Fukuda K."/>
            <person name="Mikami N."/>
        </authorList>
    </citation>
    <scope>NUCLEOTIDE SEQUENCE [LARGE SCALE GENOMIC DNA]</scope>
    <source>
        <strain evidence="7 8">KT1b</strain>
    </source>
</reference>
<dbReference type="SUPFAM" id="SSF48452">
    <property type="entry name" value="TPR-like"/>
    <property type="match status" value="1"/>
</dbReference>
<dbReference type="InterPro" id="IPR019734">
    <property type="entry name" value="TPR_rpt"/>
</dbReference>
<dbReference type="InterPro" id="IPR011990">
    <property type="entry name" value="TPR-like_helical_dom_sf"/>
</dbReference>
<dbReference type="CDD" id="cd16275">
    <property type="entry name" value="BaeB-like_MBL-fold"/>
    <property type="match status" value="1"/>
</dbReference>
<organism evidence="7 8">
    <name type="scientific">Helicostylum pulchrum</name>
    <dbReference type="NCBI Taxonomy" id="562976"/>
    <lineage>
        <taxon>Eukaryota</taxon>
        <taxon>Fungi</taxon>
        <taxon>Fungi incertae sedis</taxon>
        <taxon>Mucoromycota</taxon>
        <taxon>Mucoromycotina</taxon>
        <taxon>Mucoromycetes</taxon>
        <taxon>Mucorales</taxon>
        <taxon>Mucorineae</taxon>
        <taxon>Mucoraceae</taxon>
        <taxon>Helicostylum</taxon>
    </lineage>
</organism>
<evidence type="ECO:0000259" key="6">
    <source>
        <dbReference type="SMART" id="SM00849"/>
    </source>
</evidence>
<keyword evidence="8" id="KW-1185">Reference proteome</keyword>
<proteinExistence type="predicted"/>
<evidence type="ECO:0000256" key="4">
    <source>
        <dbReference type="ARBA" id="ARBA00022833"/>
    </source>
</evidence>
<dbReference type="SMART" id="SM00849">
    <property type="entry name" value="Lactamase_B"/>
    <property type="match status" value="1"/>
</dbReference>
<dbReference type="Gene3D" id="1.25.40.10">
    <property type="entry name" value="Tetratricopeptide repeat domain"/>
    <property type="match status" value="1"/>
</dbReference>
<evidence type="ECO:0000256" key="2">
    <source>
        <dbReference type="ARBA" id="ARBA00022723"/>
    </source>
</evidence>
<feature type="repeat" description="TPR" evidence="5">
    <location>
        <begin position="54"/>
        <end position="87"/>
    </location>
</feature>
<dbReference type="Pfam" id="PF00753">
    <property type="entry name" value="Lactamase_B"/>
    <property type="match status" value="1"/>
</dbReference>
<dbReference type="PROSITE" id="PS50005">
    <property type="entry name" value="TPR"/>
    <property type="match status" value="1"/>
</dbReference>
<dbReference type="PANTHER" id="PTHR46233:SF3">
    <property type="entry name" value="HYDROXYACYLGLUTATHIONE HYDROLASE GLOC"/>
    <property type="match status" value="1"/>
</dbReference>
<keyword evidence="5" id="KW-0802">TPR repeat</keyword>
<gene>
    <name evidence="7" type="ORF">HPULCUR_002222</name>
</gene>
<evidence type="ECO:0000313" key="7">
    <source>
        <dbReference type="EMBL" id="GAA5796844.1"/>
    </source>
</evidence>
<dbReference type="PANTHER" id="PTHR46233">
    <property type="entry name" value="HYDROXYACYLGLUTATHIONE HYDROLASE GLOC"/>
    <property type="match status" value="1"/>
</dbReference>
<keyword evidence="2" id="KW-0479">Metal-binding</keyword>
<evidence type="ECO:0000256" key="1">
    <source>
        <dbReference type="ARBA" id="ARBA00001947"/>
    </source>
</evidence>
<dbReference type="Gene3D" id="3.60.15.10">
    <property type="entry name" value="Ribonuclease Z/Hydroxyacylglutathione hydrolase-like"/>
    <property type="match status" value="1"/>
</dbReference>
<keyword evidence="4" id="KW-0862">Zinc</keyword>
<comment type="caution">
    <text evidence="7">The sequence shown here is derived from an EMBL/GenBank/DDBJ whole genome shotgun (WGS) entry which is preliminary data.</text>
</comment>
<feature type="domain" description="Metallo-beta-lactamase" evidence="6">
    <location>
        <begin position="179"/>
        <end position="368"/>
    </location>
</feature>
<dbReference type="EMBL" id="BAABUJ010000007">
    <property type="protein sequence ID" value="GAA5796844.1"/>
    <property type="molecule type" value="Genomic_DNA"/>
</dbReference>
<accession>A0ABP9XPY1</accession>
<evidence type="ECO:0000256" key="5">
    <source>
        <dbReference type="PROSITE-ProRule" id="PRU00339"/>
    </source>
</evidence>
<comment type="cofactor">
    <cofactor evidence="1">
        <name>Zn(2+)</name>
        <dbReference type="ChEBI" id="CHEBI:29105"/>
    </cofactor>
</comment>
<dbReference type="InterPro" id="IPR001279">
    <property type="entry name" value="Metallo-B-lactamas"/>
</dbReference>
<dbReference type="Proteomes" id="UP001476247">
    <property type="component" value="Unassembled WGS sequence"/>
</dbReference>
<dbReference type="InterPro" id="IPR051453">
    <property type="entry name" value="MBL_Glyoxalase_II"/>
</dbReference>